<keyword evidence="1" id="KW-0472">Membrane</keyword>
<comment type="caution">
    <text evidence="2">The sequence shown here is derived from an EMBL/GenBank/DDBJ whole genome shotgun (WGS) entry which is preliminary data.</text>
</comment>
<dbReference type="Proteomes" id="UP001597561">
    <property type="component" value="Unassembled WGS sequence"/>
</dbReference>
<evidence type="ECO:0000313" key="3">
    <source>
        <dbReference type="Proteomes" id="UP001597561"/>
    </source>
</evidence>
<feature type="transmembrane region" description="Helical" evidence="1">
    <location>
        <begin position="6"/>
        <end position="28"/>
    </location>
</feature>
<gene>
    <name evidence="2" type="ORF">ACFS5P_00750</name>
</gene>
<proteinExistence type="predicted"/>
<dbReference type="RefSeq" id="WP_204728056.1">
    <property type="nucleotide sequence ID" value="NZ_JAFBDK010000002.1"/>
</dbReference>
<reference evidence="3" key="1">
    <citation type="journal article" date="2019" name="Int. J. Syst. Evol. Microbiol.">
        <title>The Global Catalogue of Microorganisms (GCM) 10K type strain sequencing project: providing services to taxonomists for standard genome sequencing and annotation.</title>
        <authorList>
            <consortium name="The Broad Institute Genomics Platform"/>
            <consortium name="The Broad Institute Genome Sequencing Center for Infectious Disease"/>
            <person name="Wu L."/>
            <person name="Ma J."/>
        </authorList>
    </citation>
    <scope>NUCLEOTIDE SEQUENCE [LARGE SCALE GENOMIC DNA]</scope>
    <source>
        <strain evidence="3">KCTC 13528</strain>
    </source>
</reference>
<protein>
    <recommendedName>
        <fullName evidence="4">D-alanyl-lipoteichoic acid biosynthesis protein DltD</fullName>
    </recommendedName>
</protein>
<name>A0ABW5ZBW0_9BACL</name>
<sequence length="373" mass="43782">MSGKKFIMLFFSSVIGLVGTIALAFYILDPLFYYRDEGLIEPQYNADARYQMPGLLRNKEYETLITATSMGRNFREDYVDDTLNTESLNGSLASSYAKEQSMVAQFALQENEQLNHVIWELNFYSFAEDPEKVLDSATPFPTYMYDDSKLNDIKYLFHSYNVRLAANNVLANVSNDELRRNPEELYKFGQVAPEESIERIDGWLQRAPELQEYPENETKEVMIASFKENVIQVIEDNPDTTFTFFYAPYPVYNQHRYYLQHNRYLEERLAFKEEVFELLSQYDNAELYDFQDQKEITFDAGNYMADAVHYYEYINEYIINTIASEDPVTSKTAYDQQLENLKNQVINFNVDQLRNVGYVNRDETEEDVVSMNQ</sequence>
<keyword evidence="1" id="KW-1133">Transmembrane helix</keyword>
<keyword evidence="1" id="KW-0812">Transmembrane</keyword>
<evidence type="ECO:0000313" key="2">
    <source>
        <dbReference type="EMBL" id="MFD2910395.1"/>
    </source>
</evidence>
<evidence type="ECO:0000256" key="1">
    <source>
        <dbReference type="SAM" id="Phobius"/>
    </source>
</evidence>
<keyword evidence="3" id="KW-1185">Reference proteome</keyword>
<organism evidence="2 3">
    <name type="scientific">Jeotgalibacillus terrae</name>
    <dbReference type="NCBI Taxonomy" id="587735"/>
    <lineage>
        <taxon>Bacteria</taxon>
        <taxon>Bacillati</taxon>
        <taxon>Bacillota</taxon>
        <taxon>Bacilli</taxon>
        <taxon>Bacillales</taxon>
        <taxon>Caryophanaceae</taxon>
        <taxon>Jeotgalibacillus</taxon>
    </lineage>
</organism>
<accession>A0ABW5ZBW0</accession>
<dbReference type="EMBL" id="JBHUPG010000001">
    <property type="protein sequence ID" value="MFD2910395.1"/>
    <property type="molecule type" value="Genomic_DNA"/>
</dbReference>
<evidence type="ECO:0008006" key="4">
    <source>
        <dbReference type="Google" id="ProtNLM"/>
    </source>
</evidence>